<dbReference type="SUPFAM" id="SSF51445">
    <property type="entry name" value="(Trans)glycosidases"/>
    <property type="match status" value="1"/>
</dbReference>
<dbReference type="SMART" id="SM00642">
    <property type="entry name" value="Aamy"/>
    <property type="match status" value="1"/>
</dbReference>
<gene>
    <name evidence="2" type="ORF">KS4_36360</name>
</gene>
<organism evidence="2 3">
    <name type="scientific">Poriferisphaera corsica</name>
    <dbReference type="NCBI Taxonomy" id="2528020"/>
    <lineage>
        <taxon>Bacteria</taxon>
        <taxon>Pseudomonadati</taxon>
        <taxon>Planctomycetota</taxon>
        <taxon>Phycisphaerae</taxon>
        <taxon>Phycisphaerales</taxon>
        <taxon>Phycisphaeraceae</taxon>
        <taxon>Poriferisphaera</taxon>
    </lineage>
</organism>
<evidence type="ECO:0000259" key="1">
    <source>
        <dbReference type="SMART" id="SM00642"/>
    </source>
</evidence>
<dbReference type="Gene3D" id="3.20.20.80">
    <property type="entry name" value="Glycosidases"/>
    <property type="match status" value="2"/>
</dbReference>
<proteinExistence type="predicted"/>
<sequence>MGTFITSGIRHRQFIGTALTASAILGLGASAMGYDDASAPTILQWFDGSYHSMETRASDIFMAGYGNVWVPPPGRADSGNQSVGYDQYNRFDLGSAGNSTLYGTETGLKTLASTLDKINTNLHLDLVWNHDGFSDRGTSGFPESGGYPGFWLGSGSNDGDFHSPYATGDLDGRLSGLIDIDQTTNHQFVRNPVSGFNNVPAGTTPFYGKLANVPTEANRRFYMDQSLSSMTYYEPRTGQTFTYHRYNTANTLAGDPVQENALGYLMRNTRWLVEEIGADGFRIDAAKHFPGWVLDYYDASVYRANPRLLLDGSRQDVFSYVEVFDSNASYLQTFVRKDINPSNPGTAGGNRDALDFACFNAMKTNLSGNGYQNNWYNMVYASMDYQDDNILNGSSGVKFVTNHDEHGAYLSNVAHAYVLMQPGNATVYFNAKEFGDNRDFPKDGRGDALGGVWGSTITTLTNIRNTHGRGDYRERWMSKELHAYERSGSAIVMLSNRTDGGYDSRTLRVDFSPNTRLTELTGNHSKDGAVSEVVSVFQGNDGNSYVDVKFLRNNNNDQGYLIYGLAKPRSSLGVELTNVSQVLAGGNTDTSSYANATKRLADLHVITGNSFDASLSTQKAFLANGYHDHDADGDQAIIKIDGGIDLNGNSVVDNVAPNTTSYGFENFTGANNPGYSATNNNGYYMQTIDATSLSEGEHYLTIRAYRHNANTSAPEVFEDFKKAIYIDRLPPDSAVDSFNAITTSANQNRRAVLKSNDKTANNMHLLVDIGSNYTDAEILAMINGSTQASKVDRDQWQMDINSVISGNHAFTVVTYEITGNYNIQRFSGLLVSTSMGAGLGDLDADGDVDTDDESLLDTLLAANNKQFNAAADMNGDGLIDATDESLFDSLNP</sequence>
<dbReference type="OrthoDB" id="9805159at2"/>
<evidence type="ECO:0000313" key="3">
    <source>
        <dbReference type="Proteomes" id="UP000317369"/>
    </source>
</evidence>
<feature type="domain" description="Glycosyl hydrolase family 13 catalytic" evidence="1">
    <location>
        <begin position="40"/>
        <end position="464"/>
    </location>
</feature>
<reference evidence="2 3" key="1">
    <citation type="submission" date="2019-02" db="EMBL/GenBank/DDBJ databases">
        <title>Deep-cultivation of Planctomycetes and their phenomic and genomic characterization uncovers novel biology.</title>
        <authorList>
            <person name="Wiegand S."/>
            <person name="Jogler M."/>
            <person name="Boedeker C."/>
            <person name="Pinto D."/>
            <person name="Vollmers J."/>
            <person name="Rivas-Marin E."/>
            <person name="Kohn T."/>
            <person name="Peeters S.H."/>
            <person name="Heuer A."/>
            <person name="Rast P."/>
            <person name="Oberbeckmann S."/>
            <person name="Bunk B."/>
            <person name="Jeske O."/>
            <person name="Meyerdierks A."/>
            <person name="Storesund J.E."/>
            <person name="Kallscheuer N."/>
            <person name="Luecker S."/>
            <person name="Lage O.M."/>
            <person name="Pohl T."/>
            <person name="Merkel B.J."/>
            <person name="Hornburger P."/>
            <person name="Mueller R.-W."/>
            <person name="Bruemmer F."/>
            <person name="Labrenz M."/>
            <person name="Spormann A.M."/>
            <person name="Op den Camp H."/>
            <person name="Overmann J."/>
            <person name="Amann R."/>
            <person name="Jetten M.S.M."/>
            <person name="Mascher T."/>
            <person name="Medema M.H."/>
            <person name="Devos D.P."/>
            <person name="Kaster A.-K."/>
            <person name="Ovreas L."/>
            <person name="Rohde M."/>
            <person name="Galperin M.Y."/>
            <person name="Jogler C."/>
        </authorList>
    </citation>
    <scope>NUCLEOTIDE SEQUENCE [LARGE SCALE GENOMIC DNA]</scope>
    <source>
        <strain evidence="2 3">KS4</strain>
    </source>
</reference>
<dbReference type="EMBL" id="CP036425">
    <property type="protein sequence ID" value="QDU35553.1"/>
    <property type="molecule type" value="Genomic_DNA"/>
</dbReference>
<dbReference type="Proteomes" id="UP000317369">
    <property type="component" value="Chromosome"/>
</dbReference>
<evidence type="ECO:0000313" key="2">
    <source>
        <dbReference type="EMBL" id="QDU35553.1"/>
    </source>
</evidence>
<dbReference type="InterPro" id="IPR017853">
    <property type="entry name" value="GH"/>
</dbReference>
<dbReference type="KEGG" id="pcor:KS4_36360"/>
<dbReference type="PANTHER" id="PTHR43447">
    <property type="entry name" value="ALPHA-AMYLASE"/>
    <property type="match status" value="1"/>
</dbReference>
<dbReference type="AlphaFoldDB" id="A0A517YZF0"/>
<dbReference type="GO" id="GO:0000272">
    <property type="term" value="P:polysaccharide catabolic process"/>
    <property type="evidence" value="ECO:0007669"/>
    <property type="project" value="InterPro"/>
</dbReference>
<dbReference type="InterPro" id="IPR006047">
    <property type="entry name" value="GH13_cat_dom"/>
</dbReference>
<protein>
    <submittedName>
        <fullName evidence="2">Cytoplasmic alpha-amylase</fullName>
    </submittedName>
</protein>
<dbReference type="RefSeq" id="WP_145081076.1">
    <property type="nucleotide sequence ID" value="NZ_CP036425.1"/>
</dbReference>
<accession>A0A517YZF0</accession>
<keyword evidence="3" id="KW-1185">Reference proteome</keyword>
<name>A0A517YZF0_9BACT</name>
<dbReference type="InterPro" id="IPR036439">
    <property type="entry name" value="Dockerin_dom_sf"/>
</dbReference>
<dbReference type="Gene3D" id="1.10.1330.10">
    <property type="entry name" value="Dockerin domain"/>
    <property type="match status" value="1"/>
</dbReference>